<feature type="coiled-coil region" evidence="1">
    <location>
        <begin position="10"/>
        <end position="46"/>
    </location>
</feature>
<keyword evidence="1" id="KW-0175">Coiled coil</keyword>
<sequence>MNREVSYENMKALEEVNDILTARVAELEHEIKRRDLEREIENLESFEPGFLDPCQAMALSSQIADLRRALFAHNLPAQPKG</sequence>
<dbReference type="AlphaFoldDB" id="A0AA48GQX5"/>
<keyword evidence="3" id="KW-1185">Reference proteome</keyword>
<accession>A0AA48GQX5</accession>
<gene>
    <name evidence="2" type="ORF">METEAL_15510</name>
</gene>
<name>A0AA48GQX5_9BACT</name>
<dbReference type="KEGG" id="msil:METEAL_15510"/>
<dbReference type="EMBL" id="AP027080">
    <property type="protein sequence ID" value="BDU72377.1"/>
    <property type="molecule type" value="Genomic_DNA"/>
</dbReference>
<reference evidence="3" key="1">
    <citation type="journal article" date="2023" name="Int. J. Syst. Evol. Microbiol.">
        <title>Mesoterricola silvestris gen. nov., sp. nov., Mesoterricola sediminis sp. nov., Geothrix oryzae sp. nov., Geothrix edaphica sp. nov., Geothrix rubra sp. nov., and Geothrix limicola sp. nov., six novel members of Acidobacteriota isolated from soils.</title>
        <authorList>
            <person name="Itoh H."/>
            <person name="Sugisawa Y."/>
            <person name="Mise K."/>
            <person name="Xu Z."/>
            <person name="Kuniyasu M."/>
            <person name="Ushijima N."/>
            <person name="Kawano K."/>
            <person name="Kobayashi E."/>
            <person name="Shiratori Y."/>
            <person name="Masuda Y."/>
            <person name="Senoo K."/>
        </authorList>
    </citation>
    <scope>NUCLEOTIDE SEQUENCE [LARGE SCALE GENOMIC DNA]</scope>
    <source>
        <strain evidence="3">W79</strain>
    </source>
</reference>
<organism evidence="2 3">
    <name type="scientific">Mesoterricola silvestris</name>
    <dbReference type="NCBI Taxonomy" id="2927979"/>
    <lineage>
        <taxon>Bacteria</taxon>
        <taxon>Pseudomonadati</taxon>
        <taxon>Acidobacteriota</taxon>
        <taxon>Holophagae</taxon>
        <taxon>Holophagales</taxon>
        <taxon>Holophagaceae</taxon>
        <taxon>Mesoterricola</taxon>
    </lineage>
</organism>
<dbReference type="RefSeq" id="WP_316415277.1">
    <property type="nucleotide sequence ID" value="NZ_AP027080.1"/>
</dbReference>
<evidence type="ECO:0000313" key="2">
    <source>
        <dbReference type="EMBL" id="BDU72377.1"/>
    </source>
</evidence>
<proteinExistence type="predicted"/>
<evidence type="ECO:0000313" key="3">
    <source>
        <dbReference type="Proteomes" id="UP001238179"/>
    </source>
</evidence>
<protein>
    <submittedName>
        <fullName evidence="2">Uncharacterized protein</fullName>
    </submittedName>
</protein>
<evidence type="ECO:0000256" key="1">
    <source>
        <dbReference type="SAM" id="Coils"/>
    </source>
</evidence>
<dbReference type="Proteomes" id="UP001238179">
    <property type="component" value="Chromosome"/>
</dbReference>